<accession>A0A1B9I1H9</accession>
<feature type="compositionally biased region" description="Polar residues" evidence="1">
    <location>
        <begin position="383"/>
        <end position="403"/>
    </location>
</feature>
<evidence type="ECO:0000313" key="5">
    <source>
        <dbReference type="Proteomes" id="UP000094020"/>
    </source>
</evidence>
<gene>
    <name evidence="3" type="ORF">I206_05080</name>
    <name evidence="4" type="ORF">I206_106254</name>
</gene>
<dbReference type="OrthoDB" id="2597023at2759"/>
<dbReference type="Proteomes" id="UP000094020">
    <property type="component" value="Chromosome 8"/>
</dbReference>
<feature type="compositionally biased region" description="Basic and acidic residues" evidence="1">
    <location>
        <begin position="7"/>
        <end position="23"/>
    </location>
</feature>
<sequence length="519" mass="59527">MSYQRCDSYRPRNQPKRDRDERTYSPPSSEYSHRKKSPSPFTEYNRSSPTSRRYRSDKLSPSSRKYRTNKSRSPPTIPQTSPIKHSNIFKGLTFYIDRSNYDSKTLLHLRDLIRFNGGSLYARPYESYVTHIITFIPSSKMKNQIWYIENRNNLNSEKPGMWDWTQMDLIRHFSKLVGPGSNDYWSKYNRKHVIREEWLNQCIKYNKLFDISGDYDGWEIKAMVNQPEVVPQDSLNKSKITQTDNTAIEENHDDPAKVSGNETNDALDKLATLSPQTSELLIEDHHAETSYVDLEIEVEVKREKEDEDSSIVNRLTYNTGFSRSKSQDEIPKTPVTHLFQSDLAEAKAPQRSSNKNNLQADDLSIIQVLNQNPSQYRLDKDGTTSTTSPIHTRSFNTSSVSNPTRSKVFERGIIPLTFFVHGSGSNKVFTEIAISDRGGFIVSPSYASIFTFPSSGYSIQDDPKGLEILKHLSNQPGRIAISVDWVQHCIEQDDLLPLDEYIISYKENSLMTPPASCQA</sequence>
<dbReference type="InterPro" id="IPR001357">
    <property type="entry name" value="BRCT_dom"/>
</dbReference>
<dbReference type="GeneID" id="30173449"/>
<feature type="compositionally biased region" description="Polar residues" evidence="1">
    <location>
        <begin position="71"/>
        <end position="84"/>
    </location>
</feature>
<dbReference type="PROSITE" id="PS50172">
    <property type="entry name" value="BRCT"/>
    <property type="match status" value="2"/>
</dbReference>
<dbReference type="Pfam" id="PF00533">
    <property type="entry name" value="BRCT"/>
    <property type="match status" value="1"/>
</dbReference>
<evidence type="ECO:0000313" key="3">
    <source>
        <dbReference type="EMBL" id="OCF49387.1"/>
    </source>
</evidence>
<reference evidence="3" key="1">
    <citation type="submission" date="2013-07" db="EMBL/GenBank/DDBJ databases">
        <title>The Genome Sequence of Cryptococcus pinus CBS10737.</title>
        <authorList>
            <consortium name="The Broad Institute Genome Sequencing Platform"/>
            <person name="Cuomo C."/>
            <person name="Litvintseva A."/>
            <person name="Chen Y."/>
            <person name="Heitman J."/>
            <person name="Sun S."/>
            <person name="Springer D."/>
            <person name="Dromer F."/>
            <person name="Young S.K."/>
            <person name="Zeng Q."/>
            <person name="Gargeya S."/>
            <person name="Fitzgerald M."/>
            <person name="Abouelleil A."/>
            <person name="Alvarado L."/>
            <person name="Berlin A.M."/>
            <person name="Chapman S.B."/>
            <person name="Dewar J."/>
            <person name="Goldberg J."/>
            <person name="Griggs A."/>
            <person name="Gujja S."/>
            <person name="Hansen M."/>
            <person name="Howarth C."/>
            <person name="Imamovic A."/>
            <person name="Larimer J."/>
            <person name="McCowan C."/>
            <person name="Murphy C."/>
            <person name="Pearson M."/>
            <person name="Priest M."/>
            <person name="Roberts A."/>
            <person name="Saif S."/>
            <person name="Shea T."/>
            <person name="Sykes S."/>
            <person name="Wortman J."/>
            <person name="Nusbaum C."/>
            <person name="Birren B."/>
        </authorList>
    </citation>
    <scope>NUCLEOTIDE SEQUENCE [LARGE SCALE GENOMIC DNA]</scope>
    <source>
        <strain evidence="3">CBS 10737</strain>
    </source>
</reference>
<dbReference type="EMBL" id="KI894012">
    <property type="protein sequence ID" value="OCF49387.1"/>
    <property type="molecule type" value="Genomic_DNA"/>
</dbReference>
<feature type="domain" description="BRCT" evidence="2">
    <location>
        <begin position="404"/>
        <end position="503"/>
    </location>
</feature>
<keyword evidence="5" id="KW-1185">Reference proteome</keyword>
<dbReference type="SUPFAM" id="SSF52113">
    <property type="entry name" value="BRCT domain"/>
    <property type="match status" value="2"/>
</dbReference>
<feature type="compositionally biased region" description="Polar residues" evidence="1">
    <location>
        <begin position="39"/>
        <end position="51"/>
    </location>
</feature>
<dbReference type="STRING" id="1296096.A0A1B9I1H9"/>
<reference evidence="3" key="3">
    <citation type="submission" date="2016-07" db="EMBL/GenBank/DDBJ databases">
        <title>Evolution of pathogenesis and genome organization in the Tremellales.</title>
        <authorList>
            <person name="Cuomo C."/>
            <person name="Litvintseva A."/>
            <person name="Heitman J."/>
            <person name="Chen Y."/>
            <person name="Sun S."/>
            <person name="Springer D."/>
            <person name="Dromer F."/>
            <person name="Young S."/>
            <person name="Zeng Q."/>
            <person name="Chapman S."/>
            <person name="Gujja S."/>
            <person name="Saif S."/>
            <person name="Birren B."/>
        </authorList>
    </citation>
    <scope>NUCLEOTIDE SEQUENCE</scope>
    <source>
        <strain evidence="3">CBS 10737</strain>
    </source>
</reference>
<name>A0A1B9I1H9_9TREE</name>
<dbReference type="RefSeq" id="XP_019010606.1">
    <property type="nucleotide sequence ID" value="XM_019156804.1"/>
</dbReference>
<reference evidence="4" key="2">
    <citation type="submission" date="2013-07" db="EMBL/GenBank/DDBJ databases">
        <authorList>
            <consortium name="The Broad Institute Genome Sequencing Platform"/>
            <person name="Cuomo C."/>
            <person name="Litvintseva A."/>
            <person name="Chen Y."/>
            <person name="Heitman J."/>
            <person name="Sun S."/>
            <person name="Springer D."/>
            <person name="Dromer F."/>
            <person name="Young S.K."/>
            <person name="Zeng Q."/>
            <person name="Gargeya S."/>
            <person name="Fitzgerald M."/>
            <person name="Abouelleil A."/>
            <person name="Alvarado L."/>
            <person name="Berlin A.M."/>
            <person name="Chapman S.B."/>
            <person name="Dewar J."/>
            <person name="Goldberg J."/>
            <person name="Griggs A."/>
            <person name="Gujja S."/>
            <person name="Hansen M."/>
            <person name="Howarth C."/>
            <person name="Imamovic A."/>
            <person name="Larimer J."/>
            <person name="McCowan C."/>
            <person name="Murphy C."/>
            <person name="Pearson M."/>
            <person name="Priest M."/>
            <person name="Roberts A."/>
            <person name="Saif S."/>
            <person name="Shea T."/>
            <person name="Sykes S."/>
            <person name="Wortman J."/>
            <person name="Nusbaum C."/>
            <person name="Birren B."/>
        </authorList>
    </citation>
    <scope>NUCLEOTIDE SEQUENCE</scope>
    <source>
        <strain evidence="4">CBS 10737</strain>
    </source>
</reference>
<evidence type="ECO:0000313" key="4">
    <source>
        <dbReference type="EMBL" id="WWC72292.1"/>
    </source>
</evidence>
<evidence type="ECO:0000256" key="1">
    <source>
        <dbReference type="SAM" id="MobiDB-lite"/>
    </source>
</evidence>
<evidence type="ECO:0000259" key="2">
    <source>
        <dbReference type="PROSITE" id="PS50172"/>
    </source>
</evidence>
<feature type="region of interest" description="Disordered" evidence="1">
    <location>
        <begin position="375"/>
        <end position="403"/>
    </location>
</feature>
<dbReference type="EMBL" id="CP144526">
    <property type="protein sequence ID" value="WWC72292.1"/>
    <property type="molecule type" value="Genomic_DNA"/>
</dbReference>
<dbReference type="KEGG" id="kpin:30173449"/>
<feature type="domain" description="BRCT" evidence="2">
    <location>
        <begin position="84"/>
        <end position="210"/>
    </location>
</feature>
<dbReference type="Gene3D" id="3.40.50.10190">
    <property type="entry name" value="BRCT domain"/>
    <property type="match status" value="1"/>
</dbReference>
<dbReference type="InterPro" id="IPR036420">
    <property type="entry name" value="BRCT_dom_sf"/>
</dbReference>
<feature type="region of interest" description="Disordered" evidence="1">
    <location>
        <begin position="1"/>
        <end position="84"/>
    </location>
</feature>
<proteinExistence type="predicted"/>
<dbReference type="AlphaFoldDB" id="A0A1B9I1H9"/>
<reference evidence="4" key="4">
    <citation type="submission" date="2024-02" db="EMBL/GenBank/DDBJ databases">
        <title>Comparative genomics of Cryptococcus and Kwoniella reveals pathogenesis evolution and contrasting modes of karyotype evolution via chromosome fusion or intercentromeric recombination.</title>
        <authorList>
            <person name="Coelho M.A."/>
            <person name="David-Palma M."/>
            <person name="Shea T."/>
            <person name="Bowers K."/>
            <person name="McGinley-Smith S."/>
            <person name="Mohammad A.W."/>
            <person name="Gnirke A."/>
            <person name="Yurkov A.M."/>
            <person name="Nowrousian M."/>
            <person name="Sun S."/>
            <person name="Cuomo C.A."/>
            <person name="Heitman J."/>
        </authorList>
    </citation>
    <scope>NUCLEOTIDE SEQUENCE</scope>
    <source>
        <strain evidence="4">CBS 10737</strain>
    </source>
</reference>
<organism evidence="3">
    <name type="scientific">Kwoniella pini CBS 10737</name>
    <dbReference type="NCBI Taxonomy" id="1296096"/>
    <lineage>
        <taxon>Eukaryota</taxon>
        <taxon>Fungi</taxon>
        <taxon>Dikarya</taxon>
        <taxon>Basidiomycota</taxon>
        <taxon>Agaricomycotina</taxon>
        <taxon>Tremellomycetes</taxon>
        <taxon>Tremellales</taxon>
        <taxon>Cryptococcaceae</taxon>
        <taxon>Kwoniella</taxon>
    </lineage>
</organism>
<protein>
    <recommendedName>
        <fullName evidence="2">BRCT domain-containing protein</fullName>
    </recommendedName>
</protein>